<keyword evidence="12" id="KW-1185">Reference proteome</keyword>
<feature type="repeat" description="Solcar" evidence="9">
    <location>
        <begin position="144"/>
        <end position="250"/>
    </location>
</feature>
<evidence type="ECO:0000256" key="5">
    <source>
        <dbReference type="ARBA" id="ARBA00022792"/>
    </source>
</evidence>
<keyword evidence="4" id="KW-0677">Repeat</keyword>
<keyword evidence="6" id="KW-1133">Transmembrane helix</keyword>
<dbReference type="InterPro" id="IPR023395">
    <property type="entry name" value="MCP_dom_sf"/>
</dbReference>
<evidence type="ECO:0000256" key="9">
    <source>
        <dbReference type="PROSITE-ProRule" id="PRU00282"/>
    </source>
</evidence>
<name>A0A5N5QUU5_9AGAM</name>
<keyword evidence="5" id="KW-0999">Mitochondrion inner membrane</keyword>
<evidence type="ECO:0000313" key="12">
    <source>
        <dbReference type="Proteomes" id="UP000383932"/>
    </source>
</evidence>
<feature type="repeat" description="Solcar" evidence="9">
    <location>
        <begin position="35"/>
        <end position="140"/>
    </location>
</feature>
<keyword evidence="2 10" id="KW-0813">Transport</keyword>
<evidence type="ECO:0000256" key="7">
    <source>
        <dbReference type="ARBA" id="ARBA00023128"/>
    </source>
</evidence>
<keyword evidence="3 9" id="KW-0812">Transmembrane</keyword>
<protein>
    <submittedName>
        <fullName evidence="11">Carrier RIM2 protein</fullName>
    </submittedName>
</protein>
<evidence type="ECO:0000256" key="4">
    <source>
        <dbReference type="ARBA" id="ARBA00022737"/>
    </source>
</evidence>
<dbReference type="GO" id="GO:0015218">
    <property type="term" value="F:pyrimidine nucleotide transmembrane transporter activity"/>
    <property type="evidence" value="ECO:0007669"/>
    <property type="project" value="InterPro"/>
</dbReference>
<evidence type="ECO:0000256" key="6">
    <source>
        <dbReference type="ARBA" id="ARBA00022989"/>
    </source>
</evidence>
<comment type="caution">
    <text evidence="11">The sequence shown here is derived from an EMBL/GenBank/DDBJ whole genome shotgun (WGS) entry which is preliminary data.</text>
</comment>
<dbReference type="Pfam" id="PF00153">
    <property type="entry name" value="Mito_carr"/>
    <property type="match status" value="3"/>
</dbReference>
<proteinExistence type="inferred from homology"/>
<evidence type="ECO:0000313" key="11">
    <source>
        <dbReference type="EMBL" id="KAB5594946.1"/>
    </source>
</evidence>
<evidence type="ECO:0000256" key="2">
    <source>
        <dbReference type="ARBA" id="ARBA00022448"/>
    </source>
</evidence>
<keyword evidence="7" id="KW-0496">Mitochondrion</keyword>
<dbReference type="Gene3D" id="1.50.40.10">
    <property type="entry name" value="Mitochondrial carrier domain"/>
    <property type="match status" value="1"/>
</dbReference>
<evidence type="ECO:0000256" key="3">
    <source>
        <dbReference type="ARBA" id="ARBA00022692"/>
    </source>
</evidence>
<reference evidence="11 12" key="1">
    <citation type="journal article" date="2019" name="Fungal Biol. Biotechnol.">
        <title>Draft genome sequence of fastidious pathogen Ceratobasidium theobromae, which causes vascular-streak dieback in Theobroma cacao.</title>
        <authorList>
            <person name="Ali S.S."/>
            <person name="Asman A."/>
            <person name="Shao J."/>
            <person name="Firmansyah A.P."/>
            <person name="Susilo A.W."/>
            <person name="Rosmana A."/>
            <person name="McMahon P."/>
            <person name="Junaid M."/>
            <person name="Guest D."/>
            <person name="Kheng T.Y."/>
            <person name="Meinhardt L.W."/>
            <person name="Bailey B.A."/>
        </authorList>
    </citation>
    <scope>NUCLEOTIDE SEQUENCE [LARGE SCALE GENOMIC DNA]</scope>
    <source>
        <strain evidence="11 12">CT2</strain>
    </source>
</reference>
<comment type="similarity">
    <text evidence="10">Belongs to the mitochondrial carrier (TC 2.A.29) family.</text>
</comment>
<accession>A0A5N5QUU5</accession>
<sequence>MSDSDDIRKSILRLRSRKSYSQPRAMASTTVPARPANGTALIPAKLGGMCGAIVTAPLDVVKTRLQSSLYQDAHRATVRKGAKGAIVSRARNLLWNFVETGHILRYEGFPALFKGLGPTLVGVIPARSINFFTYGNGKQIIAREFNGGRESTAVHLRIVTSTCTNPIWVVKTRLQLAGETRIAEHALSLATAGGGGATATAPRLAGAFHTTLAIIQHEGIRGLYKGLSASYLGVTEGTIQWVLYERFKRIAQRAGERNGPGAEWAGMLAAAGGAKMTASLITYPHEVLRTRLRQPADPITGKQKYTGLLQTLRLVLAEEGARRLYGGLSAHLLRVVPNAAVMYSIYEGILRWGEKRH</sequence>
<evidence type="ECO:0000256" key="8">
    <source>
        <dbReference type="ARBA" id="ARBA00023136"/>
    </source>
</evidence>
<dbReference type="InterPro" id="IPR049562">
    <property type="entry name" value="SLC25A33/36-like"/>
</dbReference>
<dbReference type="PANTHER" id="PTHR45829:SF4">
    <property type="entry name" value="MITOCHONDRIAL CARRIER PROTEIN RIM2"/>
    <property type="match status" value="1"/>
</dbReference>
<dbReference type="InterPro" id="IPR002067">
    <property type="entry name" value="MCP"/>
</dbReference>
<keyword evidence="8 9" id="KW-0472">Membrane</keyword>
<dbReference type="PANTHER" id="PTHR45829">
    <property type="entry name" value="MITOCHONDRIAL CARRIER PROTEIN RIM2"/>
    <property type="match status" value="1"/>
</dbReference>
<dbReference type="InterPro" id="IPR018108">
    <property type="entry name" value="MCP_transmembrane"/>
</dbReference>
<gene>
    <name evidence="11" type="ORF">CTheo_1579</name>
</gene>
<dbReference type="Proteomes" id="UP000383932">
    <property type="component" value="Unassembled WGS sequence"/>
</dbReference>
<dbReference type="PROSITE" id="PS50920">
    <property type="entry name" value="SOLCAR"/>
    <property type="match status" value="3"/>
</dbReference>
<dbReference type="AlphaFoldDB" id="A0A5N5QUU5"/>
<evidence type="ECO:0000256" key="10">
    <source>
        <dbReference type="RuleBase" id="RU000488"/>
    </source>
</evidence>
<dbReference type="EMBL" id="SSOP01000014">
    <property type="protein sequence ID" value="KAB5594946.1"/>
    <property type="molecule type" value="Genomic_DNA"/>
</dbReference>
<dbReference type="GO" id="GO:0005743">
    <property type="term" value="C:mitochondrial inner membrane"/>
    <property type="evidence" value="ECO:0007669"/>
    <property type="project" value="UniProtKB-SubCell"/>
</dbReference>
<dbReference type="GO" id="GO:1990519">
    <property type="term" value="P:pyrimidine nucleotide import into mitochondrion"/>
    <property type="evidence" value="ECO:0007669"/>
    <property type="project" value="TreeGrafter"/>
</dbReference>
<dbReference type="OrthoDB" id="269120at2759"/>
<feature type="repeat" description="Solcar" evidence="9">
    <location>
        <begin position="262"/>
        <end position="352"/>
    </location>
</feature>
<dbReference type="PRINTS" id="PR00926">
    <property type="entry name" value="MITOCARRIER"/>
</dbReference>
<organism evidence="11 12">
    <name type="scientific">Ceratobasidium theobromae</name>
    <dbReference type="NCBI Taxonomy" id="1582974"/>
    <lineage>
        <taxon>Eukaryota</taxon>
        <taxon>Fungi</taxon>
        <taxon>Dikarya</taxon>
        <taxon>Basidiomycota</taxon>
        <taxon>Agaricomycotina</taxon>
        <taxon>Agaricomycetes</taxon>
        <taxon>Cantharellales</taxon>
        <taxon>Ceratobasidiaceae</taxon>
        <taxon>Ceratobasidium</taxon>
    </lineage>
</organism>
<comment type="subcellular location">
    <subcellularLocation>
        <location evidence="1">Mitochondrion inner membrane</location>
        <topology evidence="1">Multi-pass membrane protein</topology>
    </subcellularLocation>
</comment>
<dbReference type="SUPFAM" id="SSF103506">
    <property type="entry name" value="Mitochondrial carrier"/>
    <property type="match status" value="1"/>
</dbReference>
<evidence type="ECO:0000256" key="1">
    <source>
        <dbReference type="ARBA" id="ARBA00004448"/>
    </source>
</evidence>